<protein>
    <submittedName>
        <fullName evidence="1">Uncharacterized protein</fullName>
    </submittedName>
</protein>
<dbReference type="AlphaFoldDB" id="A0A9X3N042"/>
<dbReference type="Proteomes" id="UP001149140">
    <property type="component" value="Unassembled WGS sequence"/>
</dbReference>
<reference evidence="1" key="1">
    <citation type="submission" date="2022-10" db="EMBL/GenBank/DDBJ databases">
        <title>The WGS of Solirubrobacter ginsenosidimutans DSM 21036.</title>
        <authorList>
            <person name="Jiang Z."/>
        </authorList>
    </citation>
    <scope>NUCLEOTIDE SEQUENCE</scope>
    <source>
        <strain evidence="1">DSM 21036</strain>
    </source>
</reference>
<name>A0A9X3N042_9ACTN</name>
<evidence type="ECO:0000313" key="2">
    <source>
        <dbReference type="Proteomes" id="UP001149140"/>
    </source>
</evidence>
<evidence type="ECO:0000313" key="1">
    <source>
        <dbReference type="EMBL" id="MDA0165970.1"/>
    </source>
</evidence>
<accession>A0A9X3N042</accession>
<dbReference type="RefSeq" id="WP_270045231.1">
    <property type="nucleotide sequence ID" value="NZ_JAPDOD010000055.1"/>
</dbReference>
<gene>
    <name evidence="1" type="ORF">OM076_37240</name>
</gene>
<sequence length="163" mass="16850">MVSGPPAPAASLVASVAPNRAPSDAVHVKLTLTSDVADVSEIVFYFPRGVGITNVGIADGAKAGTGTMTVAGQEMPVAPAVTAKGLTFTVGDSVLDGVFSQASGRYTAKLRVKVPESVAAFTRLSLDLKAKTLFSLRACPLPFRADLVGAKKRILLHRAACRD</sequence>
<proteinExistence type="predicted"/>
<organism evidence="1 2">
    <name type="scientific">Solirubrobacter ginsenosidimutans</name>
    <dbReference type="NCBI Taxonomy" id="490573"/>
    <lineage>
        <taxon>Bacteria</taxon>
        <taxon>Bacillati</taxon>
        <taxon>Actinomycetota</taxon>
        <taxon>Thermoleophilia</taxon>
        <taxon>Solirubrobacterales</taxon>
        <taxon>Solirubrobacteraceae</taxon>
        <taxon>Solirubrobacter</taxon>
    </lineage>
</organism>
<dbReference type="EMBL" id="JAPDOD010000055">
    <property type="protein sequence ID" value="MDA0165970.1"/>
    <property type="molecule type" value="Genomic_DNA"/>
</dbReference>
<comment type="caution">
    <text evidence="1">The sequence shown here is derived from an EMBL/GenBank/DDBJ whole genome shotgun (WGS) entry which is preliminary data.</text>
</comment>
<keyword evidence="2" id="KW-1185">Reference proteome</keyword>